<dbReference type="InterPro" id="IPR050204">
    <property type="entry name" value="AraC_XylS_family_regulators"/>
</dbReference>
<keyword evidence="3" id="KW-0804">Transcription</keyword>
<dbReference type="InterPro" id="IPR009057">
    <property type="entry name" value="Homeodomain-like_sf"/>
</dbReference>
<keyword evidence="1" id="KW-0805">Transcription regulation</keyword>
<evidence type="ECO:0000313" key="6">
    <source>
        <dbReference type="EMBL" id="OIS94290.1"/>
    </source>
</evidence>
<dbReference type="InterPro" id="IPR018060">
    <property type="entry name" value="HTH_AraC"/>
</dbReference>
<name>A0A1J6I5V7_9HYPH</name>
<proteinExistence type="predicted"/>
<sequence>MRHLLKSIPDEWGPKFEAESGAVTRTTTGPNEIGFRAPSHMALVLLTPQPEREISLNSDRKSMFAAPVGTVEIVPATAELFARWKTKKENLLFAFTPDKLSELARLEFEVQDFEFQKLKEGHVDEKALLLASLIRDEIRRGEPYNALYFDSLITVFSTYLLRTYTTLKGRPNRQSRGGLSVKVWRNIEEYIRANLAENLSVERLASVAGISPSHFLRAFRETVGQPPHKYVLATRLEMAEQLAVSTDLPLTAIAKLTGFSSHSHMTAAMRQHKSITPSALRRATSDRQSE</sequence>
<dbReference type="SMART" id="SM00342">
    <property type="entry name" value="HTH_ARAC"/>
    <property type="match status" value="1"/>
</dbReference>
<dbReference type="GO" id="GO:0003700">
    <property type="term" value="F:DNA-binding transcription factor activity"/>
    <property type="evidence" value="ECO:0007669"/>
    <property type="project" value="InterPro"/>
</dbReference>
<dbReference type="GO" id="GO:0043565">
    <property type="term" value="F:sequence-specific DNA binding"/>
    <property type="evidence" value="ECO:0007669"/>
    <property type="project" value="InterPro"/>
</dbReference>
<feature type="domain" description="HTH araC/xylS-type" evidence="5">
    <location>
        <begin position="185"/>
        <end position="283"/>
    </location>
</feature>
<comment type="caution">
    <text evidence="6">The sequence shown here is derived from an EMBL/GenBank/DDBJ whole genome shotgun (WGS) entry which is preliminary data.</text>
</comment>
<dbReference type="RefSeq" id="WP_071631107.1">
    <property type="nucleotide sequence ID" value="NZ_MOEC01000005.1"/>
</dbReference>
<keyword evidence="7" id="KW-1185">Reference proteome</keyword>
<evidence type="ECO:0000256" key="2">
    <source>
        <dbReference type="ARBA" id="ARBA00023125"/>
    </source>
</evidence>
<evidence type="ECO:0000256" key="4">
    <source>
        <dbReference type="SAM" id="MobiDB-lite"/>
    </source>
</evidence>
<reference evidence="6 7" key="1">
    <citation type="submission" date="2016-10" db="EMBL/GenBank/DDBJ databases">
        <title>The Draft Genome Sequence of the Potato Rhizosphere Bacteria Ochrobactrum sp. IPA7.2.</title>
        <authorList>
            <person name="Gogoleva N.E."/>
            <person name="Khlopko Y.A."/>
            <person name="Burygin G.L."/>
            <person name="Plotnikov A.O."/>
        </authorList>
    </citation>
    <scope>NUCLEOTIDE SEQUENCE [LARGE SCALE GENOMIC DNA]</scope>
    <source>
        <strain evidence="6 7">IPA7.2</strain>
    </source>
</reference>
<evidence type="ECO:0000259" key="5">
    <source>
        <dbReference type="PROSITE" id="PS01124"/>
    </source>
</evidence>
<dbReference type="Proteomes" id="UP000182985">
    <property type="component" value="Unassembled WGS sequence"/>
</dbReference>
<dbReference type="Pfam" id="PF12833">
    <property type="entry name" value="HTH_18"/>
    <property type="match status" value="1"/>
</dbReference>
<protein>
    <recommendedName>
        <fullName evidence="5">HTH araC/xylS-type domain-containing protein</fullName>
    </recommendedName>
</protein>
<feature type="region of interest" description="Disordered" evidence="4">
    <location>
        <begin position="269"/>
        <end position="290"/>
    </location>
</feature>
<dbReference type="PANTHER" id="PTHR46796">
    <property type="entry name" value="HTH-TYPE TRANSCRIPTIONAL ACTIVATOR RHAS-RELATED"/>
    <property type="match status" value="1"/>
</dbReference>
<evidence type="ECO:0000256" key="3">
    <source>
        <dbReference type="ARBA" id="ARBA00023163"/>
    </source>
</evidence>
<keyword evidence="2" id="KW-0238">DNA-binding</keyword>
<dbReference type="Gene3D" id="1.10.10.60">
    <property type="entry name" value="Homeodomain-like"/>
    <property type="match status" value="1"/>
</dbReference>
<dbReference type="AlphaFoldDB" id="A0A1J6I5V7"/>
<evidence type="ECO:0000256" key="1">
    <source>
        <dbReference type="ARBA" id="ARBA00023015"/>
    </source>
</evidence>
<dbReference type="PROSITE" id="PS01124">
    <property type="entry name" value="HTH_ARAC_FAMILY_2"/>
    <property type="match status" value="1"/>
</dbReference>
<organism evidence="6 7">
    <name type="scientific">Brucella cytisi</name>
    <dbReference type="NCBI Taxonomy" id="407152"/>
    <lineage>
        <taxon>Bacteria</taxon>
        <taxon>Pseudomonadati</taxon>
        <taxon>Pseudomonadota</taxon>
        <taxon>Alphaproteobacteria</taxon>
        <taxon>Hyphomicrobiales</taxon>
        <taxon>Brucellaceae</taxon>
        <taxon>Brucella/Ochrobactrum group</taxon>
        <taxon>Brucella</taxon>
    </lineage>
</organism>
<gene>
    <name evidence="6" type="ORF">BLA27_07210</name>
</gene>
<dbReference type="SUPFAM" id="SSF46689">
    <property type="entry name" value="Homeodomain-like"/>
    <property type="match status" value="2"/>
</dbReference>
<dbReference type="PANTHER" id="PTHR46796:SF14">
    <property type="entry name" value="TRANSCRIPTIONAL REGULATORY PROTEIN"/>
    <property type="match status" value="1"/>
</dbReference>
<accession>A0A1J6I5V7</accession>
<evidence type="ECO:0000313" key="7">
    <source>
        <dbReference type="Proteomes" id="UP000182985"/>
    </source>
</evidence>
<dbReference type="EMBL" id="MOEC01000005">
    <property type="protein sequence ID" value="OIS94290.1"/>
    <property type="molecule type" value="Genomic_DNA"/>
</dbReference>
<dbReference type="OrthoDB" id="9806208at2"/>